<gene>
    <name evidence="3" type="ORF">Gferi_01080</name>
</gene>
<keyword evidence="1" id="KW-0233">DNA recombination</keyword>
<dbReference type="InterPro" id="IPR029464">
    <property type="entry name" value="HSDR_N"/>
</dbReference>
<dbReference type="Gene3D" id="1.10.443.10">
    <property type="entry name" value="Intergrase catalytic core"/>
    <property type="match status" value="1"/>
</dbReference>
<evidence type="ECO:0000313" key="3">
    <source>
        <dbReference type="EMBL" id="AOT68302.1"/>
    </source>
</evidence>
<dbReference type="InterPro" id="IPR002104">
    <property type="entry name" value="Integrase_catalytic"/>
</dbReference>
<proteinExistence type="predicted"/>
<protein>
    <recommendedName>
        <fullName evidence="2">Tyr recombinase domain-containing protein</fullName>
    </recommendedName>
</protein>
<accession>A0A1D8GBM2</accession>
<dbReference type="Pfam" id="PF13588">
    <property type="entry name" value="HSDR_N_2"/>
    <property type="match status" value="1"/>
</dbReference>
<dbReference type="SUPFAM" id="SSF56349">
    <property type="entry name" value="DNA breaking-rejoining enzymes"/>
    <property type="match status" value="1"/>
</dbReference>
<keyword evidence="4" id="KW-1185">Reference proteome</keyword>
<dbReference type="Proteomes" id="UP000095743">
    <property type="component" value="Chromosome"/>
</dbReference>
<dbReference type="PROSITE" id="PS51898">
    <property type="entry name" value="TYR_RECOMBINASE"/>
    <property type="match status" value="1"/>
</dbReference>
<dbReference type="RefSeq" id="WP_069973855.1">
    <property type="nucleotide sequence ID" value="NZ_CP017269.1"/>
</dbReference>
<dbReference type="GO" id="GO:0003677">
    <property type="term" value="F:DNA binding"/>
    <property type="evidence" value="ECO:0007669"/>
    <property type="project" value="InterPro"/>
</dbReference>
<dbReference type="STRING" id="1424294.Gferi_01080"/>
<dbReference type="KEGG" id="gfe:Gferi_01080"/>
<sequence length="477" mass="56727">MFQEIEQIKESYINLQSNNLIDDMTESDTREKLVVPFLKALGFTEDCLYRERPIIRGKAIVDVEVRKNGKTILLVEVKRASVNKLDPHLYQLTSYLSSREEIEWGILTNGKTYILVNKSLKADFNQKKVLDYNIFHKFDKNTLNYFTYNYIFQNKLTHYLKFTRQYEILKSKENKNKVSFSRYYETINKYFQYLEKTIGYRDIKHLNAEDFIQFNKNDILESYKRNKPITKINTIKNRYAHIKNFYDLFEKEKLTDENPFKFNISDKELVDIYGLSLDEEEKEPLTVDEIRCILEGYEITRQPERNKLMFLLCLYCGVMREDLLSLKITDIDTKKKTITFRDKTFVLPQEFINRIENYIFNIRNKEFNSDYFFPRKYRNSTEEPLSISAINTIIKKAESFLADGSNSREVQINPEKIKGMLAKKLFEAGFTLEEIISITGISLGTLSAYINTESIIERAEVKMLDKRHPYRKLFKEF</sequence>
<dbReference type="Pfam" id="PF00589">
    <property type="entry name" value="Phage_integrase"/>
    <property type="match status" value="1"/>
</dbReference>
<feature type="domain" description="Tyr recombinase" evidence="2">
    <location>
        <begin position="280"/>
        <end position="463"/>
    </location>
</feature>
<organism evidence="3 4">
    <name type="scientific">Geosporobacter ferrireducens</name>
    <dbReference type="NCBI Taxonomy" id="1424294"/>
    <lineage>
        <taxon>Bacteria</taxon>
        <taxon>Bacillati</taxon>
        <taxon>Bacillota</taxon>
        <taxon>Clostridia</taxon>
        <taxon>Peptostreptococcales</taxon>
        <taxon>Thermotaleaceae</taxon>
        <taxon>Geosporobacter</taxon>
    </lineage>
</organism>
<evidence type="ECO:0000313" key="4">
    <source>
        <dbReference type="Proteomes" id="UP000095743"/>
    </source>
</evidence>
<dbReference type="OrthoDB" id="9148007at2"/>
<evidence type="ECO:0000256" key="1">
    <source>
        <dbReference type="ARBA" id="ARBA00023172"/>
    </source>
</evidence>
<dbReference type="GO" id="GO:0006310">
    <property type="term" value="P:DNA recombination"/>
    <property type="evidence" value="ECO:0007669"/>
    <property type="project" value="UniProtKB-KW"/>
</dbReference>
<dbReference type="CDD" id="cd00397">
    <property type="entry name" value="DNA_BRE_C"/>
    <property type="match status" value="1"/>
</dbReference>
<reference evidence="3 4" key="1">
    <citation type="submission" date="2016-09" db="EMBL/GenBank/DDBJ databases">
        <title>Genomic analysis reveals versatility of anaerobic energy metabolism of Geosporobacter ferrireducens IRF9 of phylum Firmicutes.</title>
        <authorList>
            <person name="Kim S.-J."/>
        </authorList>
    </citation>
    <scope>NUCLEOTIDE SEQUENCE [LARGE SCALE GENOMIC DNA]</scope>
    <source>
        <strain evidence="3 4">IRF9</strain>
    </source>
</reference>
<dbReference type="EMBL" id="CP017269">
    <property type="protein sequence ID" value="AOT68302.1"/>
    <property type="molecule type" value="Genomic_DNA"/>
</dbReference>
<dbReference type="InterPro" id="IPR013762">
    <property type="entry name" value="Integrase-like_cat_sf"/>
</dbReference>
<evidence type="ECO:0000259" key="2">
    <source>
        <dbReference type="PROSITE" id="PS51898"/>
    </source>
</evidence>
<dbReference type="GO" id="GO:0015074">
    <property type="term" value="P:DNA integration"/>
    <property type="evidence" value="ECO:0007669"/>
    <property type="project" value="InterPro"/>
</dbReference>
<name>A0A1D8GBM2_9FIRM</name>
<dbReference type="InterPro" id="IPR011010">
    <property type="entry name" value="DNA_brk_join_enz"/>
</dbReference>
<dbReference type="AlphaFoldDB" id="A0A1D8GBM2"/>